<keyword evidence="6 10" id="KW-1133">Transmembrane helix</keyword>
<dbReference type="GO" id="GO:0016463">
    <property type="term" value="F:P-type zinc transporter activity"/>
    <property type="evidence" value="ECO:0007669"/>
    <property type="project" value="UniProtKB-EC"/>
</dbReference>
<dbReference type="GO" id="GO:0015086">
    <property type="term" value="F:cadmium ion transmembrane transporter activity"/>
    <property type="evidence" value="ECO:0007669"/>
    <property type="project" value="TreeGrafter"/>
</dbReference>
<keyword evidence="13" id="KW-1185">Reference proteome</keyword>
<dbReference type="PROSITE" id="PS00154">
    <property type="entry name" value="ATPASE_E1_E2"/>
    <property type="match status" value="1"/>
</dbReference>
<evidence type="ECO:0000256" key="1">
    <source>
        <dbReference type="ARBA" id="ARBA00004370"/>
    </source>
</evidence>
<evidence type="ECO:0000256" key="8">
    <source>
        <dbReference type="ARBA" id="ARBA00039097"/>
    </source>
</evidence>
<keyword evidence="10" id="KW-0547">Nucleotide-binding</keyword>
<dbReference type="SUPFAM" id="SSF56784">
    <property type="entry name" value="HAD-like"/>
    <property type="match status" value="1"/>
</dbReference>
<dbReference type="EMBL" id="FNQY01000035">
    <property type="protein sequence ID" value="SEA62826.1"/>
    <property type="molecule type" value="Genomic_DNA"/>
</dbReference>
<dbReference type="PRINTS" id="PR00120">
    <property type="entry name" value="HATPASE"/>
</dbReference>
<feature type="transmembrane region" description="Helical" evidence="10">
    <location>
        <begin position="653"/>
        <end position="672"/>
    </location>
</feature>
<dbReference type="GO" id="GO:0005524">
    <property type="term" value="F:ATP binding"/>
    <property type="evidence" value="ECO:0007669"/>
    <property type="project" value="UniProtKB-UniRule"/>
</dbReference>
<dbReference type="NCBIfam" id="TIGR01525">
    <property type="entry name" value="ATPase-IB_hvy"/>
    <property type="match status" value="1"/>
</dbReference>
<feature type="transmembrane region" description="Helical" evidence="10">
    <location>
        <begin position="296"/>
        <end position="316"/>
    </location>
</feature>
<dbReference type="STRING" id="551991.SAMN05192529_13511"/>
<dbReference type="InterPro" id="IPR044492">
    <property type="entry name" value="P_typ_ATPase_HD_dom"/>
</dbReference>
<evidence type="ECO:0000256" key="9">
    <source>
        <dbReference type="ARBA" id="ARBA00047308"/>
    </source>
</evidence>
<evidence type="ECO:0000256" key="3">
    <source>
        <dbReference type="ARBA" id="ARBA00022692"/>
    </source>
</evidence>
<dbReference type="PANTHER" id="PTHR48085:SF5">
    <property type="entry name" value="CADMIUM_ZINC-TRANSPORTING ATPASE HMA4-RELATED"/>
    <property type="match status" value="1"/>
</dbReference>
<keyword evidence="4 10" id="KW-0479">Metal-binding</keyword>
<dbReference type="InterPro" id="IPR023299">
    <property type="entry name" value="ATPase_P-typ_cyto_dom_N"/>
</dbReference>
<evidence type="ECO:0000256" key="6">
    <source>
        <dbReference type="ARBA" id="ARBA00022989"/>
    </source>
</evidence>
<dbReference type="Gene3D" id="3.40.1110.10">
    <property type="entry name" value="Calcium-transporting ATPase, cytoplasmic domain N"/>
    <property type="match status" value="1"/>
</dbReference>
<dbReference type="Gene3D" id="2.70.150.10">
    <property type="entry name" value="Calcium-transporting ATPase, cytoplasmic transduction domain A"/>
    <property type="match status" value="1"/>
</dbReference>
<dbReference type="AlphaFoldDB" id="A0A1H4CQZ6"/>
<feature type="transmembrane region" description="Helical" evidence="10">
    <location>
        <begin position="147"/>
        <end position="164"/>
    </location>
</feature>
<dbReference type="NCBIfam" id="TIGR01494">
    <property type="entry name" value="ATPase_P-type"/>
    <property type="match status" value="1"/>
</dbReference>
<dbReference type="InterPro" id="IPR027256">
    <property type="entry name" value="P-typ_ATPase_IB"/>
</dbReference>
<dbReference type="Gene3D" id="3.40.50.1000">
    <property type="entry name" value="HAD superfamily/HAD-like"/>
    <property type="match status" value="1"/>
</dbReference>
<feature type="transmembrane region" description="Helical" evidence="10">
    <location>
        <begin position="93"/>
        <end position="111"/>
    </location>
</feature>
<dbReference type="SUPFAM" id="SSF81653">
    <property type="entry name" value="Calcium ATPase, transduction domain A"/>
    <property type="match status" value="1"/>
</dbReference>
<dbReference type="InterPro" id="IPR051014">
    <property type="entry name" value="Cation_Transport_ATPase_IB"/>
</dbReference>
<dbReference type="NCBIfam" id="TIGR01512">
    <property type="entry name" value="ATPase-IB2_Cd"/>
    <property type="match status" value="1"/>
</dbReference>
<feature type="transmembrane region" description="Helical" evidence="10">
    <location>
        <begin position="328"/>
        <end position="349"/>
    </location>
</feature>
<keyword evidence="5" id="KW-1278">Translocase</keyword>
<dbReference type="InterPro" id="IPR023214">
    <property type="entry name" value="HAD_sf"/>
</dbReference>
<dbReference type="EC" id="7.2.2.12" evidence="8"/>
<evidence type="ECO:0000256" key="10">
    <source>
        <dbReference type="RuleBase" id="RU362081"/>
    </source>
</evidence>
<feature type="transmembrane region" description="Helical" evidence="10">
    <location>
        <begin position="627"/>
        <end position="647"/>
    </location>
</feature>
<keyword evidence="3 10" id="KW-0812">Transmembrane</keyword>
<dbReference type="OrthoDB" id="614385at2"/>
<evidence type="ECO:0000313" key="13">
    <source>
        <dbReference type="Proteomes" id="UP000199041"/>
    </source>
</evidence>
<comment type="subcellular location">
    <subcellularLocation>
        <location evidence="10">Cell membrane</location>
    </subcellularLocation>
    <subcellularLocation>
        <location evidence="1">Membrane</location>
    </subcellularLocation>
</comment>
<comment type="similarity">
    <text evidence="2 10">Belongs to the cation transport ATPase (P-type) (TC 3.A.3) family. Type IB subfamily.</text>
</comment>
<dbReference type="InterPro" id="IPR008250">
    <property type="entry name" value="ATPase_P-typ_transduc_dom_A_sf"/>
</dbReference>
<dbReference type="InterPro" id="IPR036412">
    <property type="entry name" value="HAD-like_sf"/>
</dbReference>
<dbReference type="Pfam" id="PF00122">
    <property type="entry name" value="E1-E2_ATPase"/>
    <property type="match status" value="1"/>
</dbReference>
<feature type="transmembrane region" description="Helical" evidence="10">
    <location>
        <begin position="123"/>
        <end position="141"/>
    </location>
</feature>
<sequence length="679" mass="73901">MKNTDPNHVHTYDAQGRITCCTLEEKIYTDAGGKRLLHEEEHEEEPDDKEQGQADIKGKSAIIKYLPALISLMMLLIGIALDNYVKPAFFTGYIRFAWYAVAYLPVGFPVMKEGWDALLGKEFFTEFTLMVLATIGAFAIGQYPEGVAVMLFYAIGELFQSAAVRKAKGNIKALLDIRPDAASVLKDNKYIETKPENVSVGETIQVKSGEKVPLDGQMLSVGGSFNTAALTGESKPKSIYKGEQVLAGMLNLDKVIELKVTKKFADSSLARILDMVQNATTRKAKTELLIRRFAKIYTPIVFFLAVALVLIPYFIVGDYLFTQWLYRALVFLVISCPCALVISIPLGYFGGIGAASKNGILFKGSNYLELMTKINTVVMDKTGTLTAGVFKVQDIVTTGMDKNDFIPILSALESKSTHPIAKAIAEYQKNDVQAYATEDIEEISGHGLKGKVNGKYVLAGNTRLLRKFNVSYDTAIDQVAETIVVVAINNKYAGYVLIADEVKEDAKQAIKQMHLNGIRQTIMLSGDKNAITQKIAGHLDIDKAFGDLLPEDKVDKIEELKQDKTNIIAFVGDGVNDAPVLALSDVGIAMGALGSDAAIETADVVIQTDQPSKIVTAIKIGKATKRIVIQNIALAFTVKAVVLALGAGGLATMWEAVFADVGVALLAILNAVRIQRMQF</sequence>
<evidence type="ECO:0000259" key="11">
    <source>
        <dbReference type="Pfam" id="PF00122"/>
    </source>
</evidence>
<dbReference type="SFLD" id="SFLDG00002">
    <property type="entry name" value="C1.7:_P-type_atpase_like"/>
    <property type="match status" value="1"/>
</dbReference>
<dbReference type="SFLD" id="SFLDS00003">
    <property type="entry name" value="Haloacid_Dehalogenase"/>
    <property type="match status" value="1"/>
</dbReference>
<dbReference type="Proteomes" id="UP000199041">
    <property type="component" value="Unassembled WGS sequence"/>
</dbReference>
<dbReference type="InterPro" id="IPR059000">
    <property type="entry name" value="ATPase_P-type_domA"/>
</dbReference>
<keyword evidence="7 10" id="KW-0472">Membrane</keyword>
<dbReference type="PRINTS" id="PR00119">
    <property type="entry name" value="CATATPASE"/>
</dbReference>
<organism evidence="12 13">
    <name type="scientific">Arachidicoccus rhizosphaerae</name>
    <dbReference type="NCBI Taxonomy" id="551991"/>
    <lineage>
        <taxon>Bacteria</taxon>
        <taxon>Pseudomonadati</taxon>
        <taxon>Bacteroidota</taxon>
        <taxon>Chitinophagia</taxon>
        <taxon>Chitinophagales</taxon>
        <taxon>Chitinophagaceae</taxon>
        <taxon>Arachidicoccus</taxon>
    </lineage>
</organism>
<accession>A0A1H4CQZ6</accession>
<dbReference type="Pfam" id="PF00702">
    <property type="entry name" value="Hydrolase"/>
    <property type="match status" value="1"/>
</dbReference>
<evidence type="ECO:0000313" key="12">
    <source>
        <dbReference type="EMBL" id="SEA62826.1"/>
    </source>
</evidence>
<proteinExistence type="inferred from homology"/>
<dbReference type="InterPro" id="IPR023298">
    <property type="entry name" value="ATPase_P-typ_TM_dom_sf"/>
</dbReference>
<dbReference type="InterPro" id="IPR018303">
    <property type="entry name" value="ATPase_P-typ_P_site"/>
</dbReference>
<evidence type="ECO:0000256" key="2">
    <source>
        <dbReference type="ARBA" id="ARBA00006024"/>
    </source>
</evidence>
<reference evidence="12 13" key="1">
    <citation type="submission" date="2016-10" db="EMBL/GenBank/DDBJ databases">
        <authorList>
            <person name="de Groot N.N."/>
        </authorList>
    </citation>
    <scope>NUCLEOTIDE SEQUENCE [LARGE SCALE GENOMIC DNA]</scope>
    <source>
        <strain evidence="12 13">Vu-144</strain>
    </source>
</reference>
<dbReference type="GO" id="GO:0046872">
    <property type="term" value="F:metal ion binding"/>
    <property type="evidence" value="ECO:0007669"/>
    <property type="project" value="UniProtKB-KW"/>
</dbReference>
<dbReference type="GO" id="GO:0016887">
    <property type="term" value="F:ATP hydrolysis activity"/>
    <property type="evidence" value="ECO:0007669"/>
    <property type="project" value="InterPro"/>
</dbReference>
<dbReference type="InterPro" id="IPR001757">
    <property type="entry name" value="P_typ_ATPase"/>
</dbReference>
<evidence type="ECO:0000256" key="5">
    <source>
        <dbReference type="ARBA" id="ARBA00022967"/>
    </source>
</evidence>
<protein>
    <recommendedName>
        <fullName evidence="8">P-type Zn(2+) transporter</fullName>
        <ecNumber evidence="8">7.2.2.12</ecNumber>
    </recommendedName>
</protein>
<dbReference type="SUPFAM" id="SSF81665">
    <property type="entry name" value="Calcium ATPase, transmembrane domain M"/>
    <property type="match status" value="1"/>
</dbReference>
<dbReference type="RefSeq" id="WP_091401249.1">
    <property type="nucleotide sequence ID" value="NZ_FNQY01000035.1"/>
</dbReference>
<evidence type="ECO:0000256" key="4">
    <source>
        <dbReference type="ARBA" id="ARBA00022723"/>
    </source>
</evidence>
<dbReference type="SFLD" id="SFLDF00027">
    <property type="entry name" value="p-type_atpase"/>
    <property type="match status" value="1"/>
</dbReference>
<dbReference type="PANTHER" id="PTHR48085">
    <property type="entry name" value="CADMIUM/ZINC-TRANSPORTING ATPASE HMA2-RELATED"/>
    <property type="match status" value="1"/>
</dbReference>
<dbReference type="GO" id="GO:0005886">
    <property type="term" value="C:plasma membrane"/>
    <property type="evidence" value="ECO:0007669"/>
    <property type="project" value="UniProtKB-SubCell"/>
</dbReference>
<keyword evidence="10" id="KW-1003">Cell membrane</keyword>
<evidence type="ECO:0000256" key="7">
    <source>
        <dbReference type="ARBA" id="ARBA00023136"/>
    </source>
</evidence>
<name>A0A1H4CQZ6_9BACT</name>
<feature type="transmembrane region" description="Helical" evidence="10">
    <location>
        <begin position="62"/>
        <end position="81"/>
    </location>
</feature>
<keyword evidence="10" id="KW-0067">ATP-binding</keyword>
<gene>
    <name evidence="12" type="ORF">SAMN05192529_13511</name>
</gene>
<feature type="domain" description="P-type ATPase A" evidence="11">
    <location>
        <begin position="178"/>
        <end position="277"/>
    </location>
</feature>
<comment type="catalytic activity">
    <reaction evidence="9">
        <text>Zn(2+)(in) + ATP + H2O = Zn(2+)(out) + ADP + phosphate + H(+)</text>
        <dbReference type="Rhea" id="RHEA:20621"/>
        <dbReference type="ChEBI" id="CHEBI:15377"/>
        <dbReference type="ChEBI" id="CHEBI:15378"/>
        <dbReference type="ChEBI" id="CHEBI:29105"/>
        <dbReference type="ChEBI" id="CHEBI:30616"/>
        <dbReference type="ChEBI" id="CHEBI:43474"/>
        <dbReference type="ChEBI" id="CHEBI:456216"/>
        <dbReference type="EC" id="7.2.2.12"/>
    </reaction>
</comment>